<feature type="transmembrane region" description="Helical" evidence="10">
    <location>
        <begin position="260"/>
        <end position="287"/>
    </location>
</feature>
<proteinExistence type="inferred from homology"/>
<sequence length="346" mass="38445">MSEPSPPLSFSTLEYYQGLPRPIVPRLRQRYWLHALLLVATCFTTLVMGARMQYNFEHNLPALSVSDESLPYFPYNWAFSQPARLLAGWPFAATVMLFFLAHEMGHYLCCRYYGIQATLPFFIPLPTPIGTMGAVILIRTRIRSRTALFDIGIAGPIAGFVVALAALAVSLGWSKPMPSGMSPADYELGFPLIFDLMHRAASMANPVHGAAALPLERVLLHPAAIAAWVGMFATSLNLLPGGQLDGGHIAFAISPEAHKFISLLTIGILLPMAYFLWMGWWVWAILLQLSSFRHPRVTERPRVSGKRVWLAIFAVAMLALTLTPSPFAHASTPDFVQQVREQWRGR</sequence>
<dbReference type="AlphaFoldDB" id="A0A2U3JV79"/>
<gene>
    <name evidence="12" type="ORF">SBA1_10027</name>
</gene>
<feature type="transmembrane region" description="Helical" evidence="10">
    <location>
        <begin position="147"/>
        <end position="168"/>
    </location>
</feature>
<accession>A0A2U3JV79</accession>
<evidence type="ECO:0000256" key="4">
    <source>
        <dbReference type="ARBA" id="ARBA00022670"/>
    </source>
</evidence>
<dbReference type="Proteomes" id="UP000238701">
    <property type="component" value="Unassembled WGS sequence"/>
</dbReference>
<evidence type="ECO:0000256" key="9">
    <source>
        <dbReference type="ARBA" id="ARBA00023136"/>
    </source>
</evidence>
<dbReference type="CDD" id="cd06160">
    <property type="entry name" value="S2P-M50_like_2"/>
    <property type="match status" value="1"/>
</dbReference>
<evidence type="ECO:0000256" key="10">
    <source>
        <dbReference type="SAM" id="Phobius"/>
    </source>
</evidence>
<feature type="transmembrane region" description="Helical" evidence="10">
    <location>
        <begin position="121"/>
        <end position="140"/>
    </location>
</feature>
<organism evidence="12 13">
    <name type="scientific">Candidatus Sulfotelmatobacter kueseliae</name>
    <dbReference type="NCBI Taxonomy" id="2042962"/>
    <lineage>
        <taxon>Bacteria</taxon>
        <taxon>Pseudomonadati</taxon>
        <taxon>Acidobacteriota</taxon>
        <taxon>Terriglobia</taxon>
        <taxon>Terriglobales</taxon>
        <taxon>Candidatus Korobacteraceae</taxon>
        <taxon>Candidatus Sulfotelmatobacter</taxon>
    </lineage>
</organism>
<feature type="domain" description="Peptidase M50" evidence="11">
    <location>
        <begin position="91"/>
        <end position="258"/>
    </location>
</feature>
<keyword evidence="5 10" id="KW-0812">Transmembrane</keyword>
<name>A0A2U3JV79_9BACT</name>
<keyword evidence="6" id="KW-0378">Hydrolase</keyword>
<feature type="transmembrane region" description="Helical" evidence="10">
    <location>
        <begin position="83"/>
        <end position="101"/>
    </location>
</feature>
<dbReference type="GO" id="GO:0006508">
    <property type="term" value="P:proteolysis"/>
    <property type="evidence" value="ECO:0007669"/>
    <property type="project" value="UniProtKB-KW"/>
</dbReference>
<keyword evidence="4" id="KW-0645">Protease</keyword>
<evidence type="ECO:0000259" key="11">
    <source>
        <dbReference type="Pfam" id="PF02163"/>
    </source>
</evidence>
<evidence type="ECO:0000256" key="5">
    <source>
        <dbReference type="ARBA" id="ARBA00022692"/>
    </source>
</evidence>
<keyword evidence="9 10" id="KW-0472">Membrane</keyword>
<dbReference type="PANTHER" id="PTHR31412">
    <property type="entry name" value="ZINC METALLOPROTEASE EGY1"/>
    <property type="match status" value="1"/>
</dbReference>
<evidence type="ECO:0000256" key="3">
    <source>
        <dbReference type="ARBA" id="ARBA00007931"/>
    </source>
</evidence>
<comment type="cofactor">
    <cofactor evidence="1">
        <name>Zn(2+)</name>
        <dbReference type="ChEBI" id="CHEBI:29105"/>
    </cofactor>
</comment>
<evidence type="ECO:0000256" key="8">
    <source>
        <dbReference type="ARBA" id="ARBA00022989"/>
    </source>
</evidence>
<evidence type="ECO:0000313" key="13">
    <source>
        <dbReference type="Proteomes" id="UP000238701"/>
    </source>
</evidence>
<dbReference type="GO" id="GO:0008233">
    <property type="term" value="F:peptidase activity"/>
    <property type="evidence" value="ECO:0007669"/>
    <property type="project" value="UniProtKB-KW"/>
</dbReference>
<dbReference type="EMBL" id="OMOD01000001">
    <property type="protein sequence ID" value="SPF31305.1"/>
    <property type="molecule type" value="Genomic_DNA"/>
</dbReference>
<keyword evidence="7" id="KW-0809">Transit peptide</keyword>
<protein>
    <submittedName>
        <fullName evidence="12">Peptidase M50</fullName>
    </submittedName>
</protein>
<keyword evidence="8 10" id="KW-1133">Transmembrane helix</keyword>
<feature type="transmembrane region" description="Helical" evidence="10">
    <location>
        <begin position="308"/>
        <end position="327"/>
    </location>
</feature>
<dbReference type="Pfam" id="PF02163">
    <property type="entry name" value="Peptidase_M50"/>
    <property type="match status" value="1"/>
</dbReference>
<evidence type="ECO:0000256" key="2">
    <source>
        <dbReference type="ARBA" id="ARBA00004141"/>
    </source>
</evidence>
<evidence type="ECO:0000256" key="1">
    <source>
        <dbReference type="ARBA" id="ARBA00001947"/>
    </source>
</evidence>
<comment type="subcellular location">
    <subcellularLocation>
        <location evidence="2">Membrane</location>
        <topology evidence="2">Multi-pass membrane protein</topology>
    </subcellularLocation>
</comment>
<reference evidence="13" key="1">
    <citation type="submission" date="2018-02" db="EMBL/GenBank/DDBJ databases">
        <authorList>
            <person name="Hausmann B."/>
        </authorList>
    </citation>
    <scope>NUCLEOTIDE SEQUENCE [LARGE SCALE GENOMIC DNA]</scope>
    <source>
        <strain evidence="13">Peat soil MAG SbA1</strain>
    </source>
</reference>
<evidence type="ECO:0000256" key="6">
    <source>
        <dbReference type="ARBA" id="ARBA00022801"/>
    </source>
</evidence>
<dbReference type="InterPro" id="IPR008915">
    <property type="entry name" value="Peptidase_M50"/>
</dbReference>
<dbReference type="PANTHER" id="PTHR31412:SF0">
    <property type="entry name" value="ZINC METALLOPROTEASE EGY1, CHLOROPLASTIC-RELATED"/>
    <property type="match status" value="1"/>
</dbReference>
<dbReference type="OrthoDB" id="9781963at2"/>
<comment type="similarity">
    <text evidence="3">Belongs to the peptidase M50B family.</text>
</comment>
<feature type="transmembrane region" description="Helical" evidence="10">
    <location>
        <begin position="31"/>
        <end position="50"/>
    </location>
</feature>
<dbReference type="InterPro" id="IPR044838">
    <property type="entry name" value="EGY1-like"/>
</dbReference>
<dbReference type="GO" id="GO:0016020">
    <property type="term" value="C:membrane"/>
    <property type="evidence" value="ECO:0007669"/>
    <property type="project" value="UniProtKB-SubCell"/>
</dbReference>
<evidence type="ECO:0000256" key="7">
    <source>
        <dbReference type="ARBA" id="ARBA00022946"/>
    </source>
</evidence>
<evidence type="ECO:0000313" key="12">
    <source>
        <dbReference type="EMBL" id="SPF31305.1"/>
    </source>
</evidence>